<sequence>MSDIDVPVESALTSASKLLSSVVSQLSTSTRPSSEELRQLQLVCSLLSGLDPYLDSVSSPAPSVQRPLLKATAEHDWAGAWSRKQTLFQLSAAWSAGGYEGNLVGLLTRLTHAQKALEIGMFTGTTTVCIAQQLRQGGKVTALEIDPYLHNFTRPFFHQSGLAEKIDVKVGNAVDHLEAISKTIVCDQDAYDIIFIDADKPGYTTYFNMILDKHLLKKDGLLVVDNTLYKGAPWTEGLVDESLLDIAKTNADAIKHFNQVVRQDKRVEVIVLPVRDGVSLIMRNE</sequence>
<dbReference type="Pfam" id="PF01596">
    <property type="entry name" value="Methyltransf_3"/>
    <property type="match status" value="1"/>
</dbReference>
<dbReference type="GO" id="GO:0008171">
    <property type="term" value="F:O-methyltransferase activity"/>
    <property type="evidence" value="ECO:0007669"/>
    <property type="project" value="InterPro"/>
</dbReference>
<comment type="similarity">
    <text evidence="4">Belongs to the class I-like SAM-binding methyltransferase superfamily. Cation-dependent O-methyltransferase family.</text>
</comment>
<dbReference type="PANTHER" id="PTHR10509">
    <property type="entry name" value="O-METHYLTRANSFERASE-RELATED"/>
    <property type="match status" value="1"/>
</dbReference>
<dbReference type="KEGG" id="uma:UMAG_11330"/>
<dbReference type="Gene3D" id="3.40.50.150">
    <property type="entry name" value="Vaccinia Virus protein VP39"/>
    <property type="match status" value="1"/>
</dbReference>
<dbReference type="InParanoid" id="A0A0D1E6F7"/>
<dbReference type="GO" id="GO:0032259">
    <property type="term" value="P:methylation"/>
    <property type="evidence" value="ECO:0007669"/>
    <property type="project" value="UniProtKB-KW"/>
</dbReference>
<evidence type="ECO:0000313" key="6">
    <source>
        <dbReference type="Proteomes" id="UP000000561"/>
    </source>
</evidence>
<evidence type="ECO:0000256" key="3">
    <source>
        <dbReference type="ARBA" id="ARBA00022691"/>
    </source>
</evidence>
<keyword evidence="2" id="KW-0808">Transferase</keyword>
<proteinExistence type="inferred from homology"/>
<dbReference type="OrthoDB" id="10251242at2759"/>
<dbReference type="EMBL" id="CM003141">
    <property type="protein sequence ID" value="KIS71509.1"/>
    <property type="molecule type" value="Genomic_DNA"/>
</dbReference>
<dbReference type="RefSeq" id="XP_011387432.1">
    <property type="nucleotide sequence ID" value="XM_011389130.1"/>
</dbReference>
<evidence type="ECO:0000313" key="5">
    <source>
        <dbReference type="EMBL" id="KIS71509.1"/>
    </source>
</evidence>
<dbReference type="PROSITE" id="PS51682">
    <property type="entry name" value="SAM_OMT_I"/>
    <property type="match status" value="1"/>
</dbReference>
<dbReference type="InterPro" id="IPR050362">
    <property type="entry name" value="Cation-dep_OMT"/>
</dbReference>
<dbReference type="InterPro" id="IPR029063">
    <property type="entry name" value="SAM-dependent_MTases_sf"/>
</dbReference>
<organism evidence="5 6">
    <name type="scientific">Mycosarcoma maydis</name>
    <name type="common">Corn smut fungus</name>
    <name type="synonym">Ustilago maydis</name>
    <dbReference type="NCBI Taxonomy" id="5270"/>
    <lineage>
        <taxon>Eukaryota</taxon>
        <taxon>Fungi</taxon>
        <taxon>Dikarya</taxon>
        <taxon>Basidiomycota</taxon>
        <taxon>Ustilaginomycotina</taxon>
        <taxon>Ustilaginomycetes</taxon>
        <taxon>Ustilaginales</taxon>
        <taxon>Ustilaginaceae</taxon>
        <taxon>Mycosarcoma</taxon>
    </lineage>
</organism>
<dbReference type="STRING" id="237631.A0A0D1E6F7"/>
<dbReference type="VEuPathDB" id="FungiDB:UMAG_11330"/>
<dbReference type="InterPro" id="IPR002935">
    <property type="entry name" value="SAM_O-MeTrfase"/>
</dbReference>
<accession>A0A0D1E6F7</accession>
<dbReference type="Proteomes" id="UP000000561">
    <property type="component" value="Chromosome 2"/>
</dbReference>
<evidence type="ECO:0000256" key="4">
    <source>
        <dbReference type="ARBA" id="ARBA00023453"/>
    </source>
</evidence>
<name>A0A0D1E6F7_MYCMD</name>
<keyword evidence="6" id="KW-1185">Reference proteome</keyword>
<evidence type="ECO:0000256" key="1">
    <source>
        <dbReference type="ARBA" id="ARBA00022603"/>
    </source>
</evidence>
<evidence type="ECO:0000256" key="2">
    <source>
        <dbReference type="ARBA" id="ARBA00022679"/>
    </source>
</evidence>
<evidence type="ECO:0008006" key="7">
    <source>
        <dbReference type="Google" id="ProtNLM"/>
    </source>
</evidence>
<keyword evidence="3" id="KW-0949">S-adenosyl-L-methionine</keyword>
<keyword evidence="1" id="KW-0489">Methyltransferase</keyword>
<gene>
    <name evidence="5" type="ORF">UMAG_11330</name>
</gene>
<dbReference type="GeneID" id="23567226"/>
<dbReference type="GO" id="GO:0008757">
    <property type="term" value="F:S-adenosylmethionine-dependent methyltransferase activity"/>
    <property type="evidence" value="ECO:0000318"/>
    <property type="project" value="GO_Central"/>
</dbReference>
<dbReference type="AlphaFoldDB" id="A0A0D1E6F7"/>
<dbReference type="eggNOG" id="KOG1663">
    <property type="taxonomic scope" value="Eukaryota"/>
</dbReference>
<dbReference type="SUPFAM" id="SSF53335">
    <property type="entry name" value="S-adenosyl-L-methionine-dependent methyltransferases"/>
    <property type="match status" value="1"/>
</dbReference>
<dbReference type="PANTHER" id="PTHR10509:SF14">
    <property type="entry name" value="CAFFEOYL-COA O-METHYLTRANSFERASE 3-RELATED"/>
    <property type="match status" value="1"/>
</dbReference>
<reference evidence="5 6" key="1">
    <citation type="journal article" date="2006" name="Nature">
        <title>Insights from the genome of the biotrophic fungal plant pathogen Ustilago maydis.</title>
        <authorList>
            <person name="Kamper J."/>
            <person name="Kahmann R."/>
            <person name="Bolker M."/>
            <person name="Ma L.J."/>
            <person name="Brefort T."/>
            <person name="Saville B.J."/>
            <person name="Banuett F."/>
            <person name="Kronstad J.W."/>
            <person name="Gold S.E."/>
            <person name="Muller O."/>
            <person name="Perlin M.H."/>
            <person name="Wosten H.A."/>
            <person name="de Vries R."/>
            <person name="Ruiz-Herrera J."/>
            <person name="Reynaga-Pena C.G."/>
            <person name="Snetselaar K."/>
            <person name="McCann M."/>
            <person name="Perez-Martin J."/>
            <person name="Feldbrugge M."/>
            <person name="Basse C.W."/>
            <person name="Steinberg G."/>
            <person name="Ibeas J.I."/>
            <person name="Holloman W."/>
            <person name="Guzman P."/>
            <person name="Farman M."/>
            <person name="Stajich J.E."/>
            <person name="Sentandreu R."/>
            <person name="Gonzalez-Prieto J.M."/>
            <person name="Kennell J.C."/>
            <person name="Molina L."/>
            <person name="Schirawski J."/>
            <person name="Mendoza-Mendoza A."/>
            <person name="Greilinger D."/>
            <person name="Munch K."/>
            <person name="Rossel N."/>
            <person name="Scherer M."/>
            <person name="Vranes M."/>
            <person name="Ladendorf O."/>
            <person name="Vincon V."/>
            <person name="Fuchs U."/>
            <person name="Sandrock B."/>
            <person name="Meng S."/>
            <person name="Ho E.C."/>
            <person name="Cahill M.J."/>
            <person name="Boyce K.J."/>
            <person name="Klose J."/>
            <person name="Klosterman S.J."/>
            <person name="Deelstra H.J."/>
            <person name="Ortiz-Castellanos L."/>
            <person name="Li W."/>
            <person name="Sanchez-Alonso P."/>
            <person name="Schreier P.H."/>
            <person name="Hauser-Hahn I."/>
            <person name="Vaupel M."/>
            <person name="Koopmann E."/>
            <person name="Friedrich G."/>
            <person name="Voss H."/>
            <person name="Schluter T."/>
            <person name="Margolis J."/>
            <person name="Platt D."/>
            <person name="Swimmer C."/>
            <person name="Gnirke A."/>
            <person name="Chen F."/>
            <person name="Vysotskaia V."/>
            <person name="Mannhaupt G."/>
            <person name="Guldener U."/>
            <person name="Munsterkotter M."/>
            <person name="Haase D."/>
            <person name="Oesterheld M."/>
            <person name="Mewes H.W."/>
            <person name="Mauceli E.W."/>
            <person name="DeCaprio D."/>
            <person name="Wade C.M."/>
            <person name="Butler J."/>
            <person name="Young S."/>
            <person name="Jaffe D.B."/>
            <person name="Calvo S."/>
            <person name="Nusbaum C."/>
            <person name="Galagan J."/>
            <person name="Birren B.W."/>
        </authorList>
    </citation>
    <scope>NUCLEOTIDE SEQUENCE [LARGE SCALE GENOMIC DNA]</scope>
    <source>
        <strain evidence="6">DSM 14603 / FGSC 9021 / UM521</strain>
    </source>
</reference>
<protein>
    <recommendedName>
        <fullName evidence="7">O-methyltransferase</fullName>
    </recommendedName>
</protein>